<reference evidence="2 3" key="1">
    <citation type="submission" date="2018-06" db="EMBL/GenBank/DDBJ databases">
        <title>Thermoflavimicrobium daqus sp. nov., a thermophilic microbe isolated from Moutai-flavour Daqu.</title>
        <authorList>
            <person name="Wang X."/>
            <person name="Zhou H."/>
        </authorList>
    </citation>
    <scope>NUCLEOTIDE SEQUENCE [LARGE SCALE GENOMIC DNA]</scope>
    <source>
        <strain evidence="2 3">FBKL4.011</strain>
    </source>
</reference>
<feature type="transmembrane region" description="Helical" evidence="1">
    <location>
        <begin position="12"/>
        <end position="34"/>
    </location>
</feature>
<comment type="caution">
    <text evidence="2">The sequence shown here is derived from an EMBL/GenBank/DDBJ whole genome shotgun (WGS) entry which is preliminary data.</text>
</comment>
<keyword evidence="3" id="KW-1185">Reference proteome</keyword>
<organism evidence="2 3">
    <name type="scientific">Thermoflavimicrobium daqui</name>
    <dbReference type="NCBI Taxonomy" id="2137476"/>
    <lineage>
        <taxon>Bacteria</taxon>
        <taxon>Bacillati</taxon>
        <taxon>Bacillota</taxon>
        <taxon>Bacilli</taxon>
        <taxon>Bacillales</taxon>
        <taxon>Thermoactinomycetaceae</taxon>
        <taxon>Thermoflavimicrobium</taxon>
    </lineage>
</organism>
<dbReference type="AlphaFoldDB" id="A0A364K0V5"/>
<keyword evidence="1" id="KW-1133">Transmembrane helix</keyword>
<protein>
    <submittedName>
        <fullName evidence="2">Uncharacterized protein</fullName>
    </submittedName>
</protein>
<dbReference type="EMBL" id="QJKK01000018">
    <property type="protein sequence ID" value="RAL21322.1"/>
    <property type="molecule type" value="Genomic_DNA"/>
</dbReference>
<evidence type="ECO:0000256" key="1">
    <source>
        <dbReference type="SAM" id="Phobius"/>
    </source>
</evidence>
<name>A0A364K0V5_9BACL</name>
<accession>A0A364K0V5</accession>
<sequence>MIYKFAHRSPYSHFWLVLLVLIIVYFLLGLYFLWKKSEPSSAKTMGFWALSSGTFLFGIKYLLETFLFMRFSDLTHNEVIHAFKKWSFIYDLMNGILILLFVTTIVCFIVSMLQSIRRKMV</sequence>
<proteinExistence type="predicted"/>
<keyword evidence="1" id="KW-0812">Transmembrane</keyword>
<dbReference type="Proteomes" id="UP000251213">
    <property type="component" value="Unassembled WGS sequence"/>
</dbReference>
<evidence type="ECO:0000313" key="3">
    <source>
        <dbReference type="Proteomes" id="UP000251213"/>
    </source>
</evidence>
<keyword evidence="1" id="KW-0472">Membrane</keyword>
<gene>
    <name evidence="2" type="ORF">DL897_16930</name>
</gene>
<feature type="transmembrane region" description="Helical" evidence="1">
    <location>
        <begin position="46"/>
        <end position="68"/>
    </location>
</feature>
<evidence type="ECO:0000313" key="2">
    <source>
        <dbReference type="EMBL" id="RAL21322.1"/>
    </source>
</evidence>
<feature type="transmembrane region" description="Helical" evidence="1">
    <location>
        <begin position="88"/>
        <end position="113"/>
    </location>
</feature>
<reference evidence="2 3" key="2">
    <citation type="submission" date="2018-06" db="EMBL/GenBank/DDBJ databases">
        <authorList>
            <person name="Zhirakovskaya E."/>
        </authorList>
    </citation>
    <scope>NUCLEOTIDE SEQUENCE [LARGE SCALE GENOMIC DNA]</scope>
    <source>
        <strain evidence="2 3">FBKL4.011</strain>
    </source>
</reference>